<feature type="transmembrane region" description="Helical" evidence="7">
    <location>
        <begin position="77"/>
        <end position="96"/>
    </location>
</feature>
<dbReference type="InterPro" id="IPR027417">
    <property type="entry name" value="P-loop_NTPase"/>
</dbReference>
<evidence type="ECO:0000256" key="7">
    <source>
        <dbReference type="SAM" id="Phobius"/>
    </source>
</evidence>
<dbReference type="Pfam" id="PF02534">
    <property type="entry name" value="T4SS-DNA_transf"/>
    <property type="match status" value="1"/>
</dbReference>
<dbReference type="Gene3D" id="3.40.50.300">
    <property type="entry name" value="P-loop containing nucleotide triphosphate hydrolases"/>
    <property type="match status" value="1"/>
</dbReference>
<comment type="subcellular location">
    <subcellularLocation>
        <location evidence="1">Cell membrane</location>
        <topology evidence="1">Multi-pass membrane protein</topology>
    </subcellularLocation>
</comment>
<dbReference type="NCBIfam" id="TIGR02767">
    <property type="entry name" value="TraG-Ti"/>
    <property type="match status" value="1"/>
</dbReference>
<keyword evidence="9" id="KW-1185">Reference proteome</keyword>
<gene>
    <name evidence="8" type="primary">traG</name>
    <name evidence="8" type="ORF">K9B37_21555</name>
</gene>
<protein>
    <submittedName>
        <fullName evidence="8">Ti-type conjugative transfer system protein TraG</fullName>
    </submittedName>
</protein>
<evidence type="ECO:0000256" key="5">
    <source>
        <dbReference type="ARBA" id="ARBA00022989"/>
    </source>
</evidence>
<organism evidence="8 9">
    <name type="scientific">Microvirga puerhi</name>
    <dbReference type="NCBI Taxonomy" id="2876078"/>
    <lineage>
        <taxon>Bacteria</taxon>
        <taxon>Pseudomonadati</taxon>
        <taxon>Pseudomonadota</taxon>
        <taxon>Alphaproteobacteria</taxon>
        <taxon>Hyphomicrobiales</taxon>
        <taxon>Methylobacteriaceae</taxon>
        <taxon>Microvirga</taxon>
    </lineage>
</organism>
<keyword evidence="5 7" id="KW-1133">Transmembrane helix</keyword>
<dbReference type="SUPFAM" id="SSF52540">
    <property type="entry name" value="P-loop containing nucleoside triphosphate hydrolases"/>
    <property type="match status" value="1"/>
</dbReference>
<feature type="transmembrane region" description="Helical" evidence="7">
    <location>
        <begin position="12"/>
        <end position="32"/>
    </location>
</feature>
<dbReference type="CDD" id="cd01127">
    <property type="entry name" value="TrwB_TraG_TraD_VirD4"/>
    <property type="match status" value="1"/>
</dbReference>
<evidence type="ECO:0000313" key="9">
    <source>
        <dbReference type="Proteomes" id="UP000704176"/>
    </source>
</evidence>
<keyword evidence="6 7" id="KW-0472">Membrane</keyword>
<feature type="transmembrane region" description="Helical" evidence="7">
    <location>
        <begin position="52"/>
        <end position="70"/>
    </location>
</feature>
<dbReference type="EMBL" id="JAIRBM010000023">
    <property type="protein sequence ID" value="MBZ6078850.1"/>
    <property type="molecule type" value="Genomic_DNA"/>
</dbReference>
<sequence length="634" mass="69483">MTKLSHDWRKVGLATFPVLIAVTVWGLSAVSWPKLALAMQGQIQYWFLRSLPAVNLAMPAAITLGIVALLPRHWRLLPPRTAMVMLFLATAYYGYGEYSRLAPYAVQYGWDVLMKFIDPVAGGGFVAGFMAVGFSARLSMGRGDPIKRSSRATLGDAKWMSLSEAGKLFPESGGIVIGERYRPDLDPTAETDFVPGDPSTWGQGGKAPLLTFNADFGSTHGLIFAGSGGFKTTGSVIPSALKWTGPLVCLDPSTEIAPLVKEHRTRKLGRQVYVLDPGGRHGFNVLDWISQSANPEMDIASVARWLLTEKPKTHGSSDGFFEQAAFNLLTGLLAHVVLSREYEGERSLRGLRELVAAPEEQLKEMLQNIYETTDSVFVKQQVGVFIKMTENTFSGVYSTASNDTAWLSFPEYASLVCGNSFRTSNLASGEIDVFLNLSVRTLSTYPAIGRVIIGALINAMMQADGHHESRVLFLLDEVNLLGTMSILEVARDVGRKYGITLLLVYQSIGQLAKNFGDAGKAAWFESASFLAFAAVNDLKVAEEISKRCGDLTVEVNNTTKSAAAFGNKGGGRASQSTNLQRRPLLMPHEVMHDLRTDEQIVFVTNRPPLRCGRAIYFRRDDMRSLVGQSRFAQR</sequence>
<evidence type="ECO:0000256" key="1">
    <source>
        <dbReference type="ARBA" id="ARBA00004651"/>
    </source>
</evidence>
<dbReference type="PANTHER" id="PTHR37937:SF1">
    <property type="entry name" value="CONJUGATIVE TRANSFER: DNA TRANSPORT"/>
    <property type="match status" value="1"/>
</dbReference>
<evidence type="ECO:0000313" key="8">
    <source>
        <dbReference type="EMBL" id="MBZ6078850.1"/>
    </source>
</evidence>
<comment type="similarity">
    <text evidence="2">Belongs to the VirD4/TraG family.</text>
</comment>
<feature type="transmembrane region" description="Helical" evidence="7">
    <location>
        <begin position="116"/>
        <end position="138"/>
    </location>
</feature>
<keyword evidence="4 7" id="KW-0812">Transmembrane</keyword>
<dbReference type="InterPro" id="IPR051539">
    <property type="entry name" value="T4SS-coupling_protein"/>
</dbReference>
<dbReference type="InterPro" id="IPR003688">
    <property type="entry name" value="TraG/VirD4"/>
</dbReference>
<comment type="caution">
    <text evidence="8">The sequence shown here is derived from an EMBL/GenBank/DDBJ whole genome shotgun (WGS) entry which is preliminary data.</text>
</comment>
<keyword evidence="3" id="KW-1003">Cell membrane</keyword>
<accession>A0ABS7VUQ4</accession>
<reference evidence="8 9" key="1">
    <citation type="submission" date="2021-09" db="EMBL/GenBank/DDBJ databases">
        <title>The complete genome sequence of a new microorganism.</title>
        <authorList>
            <person name="Zi Z."/>
        </authorList>
    </citation>
    <scope>NUCLEOTIDE SEQUENCE [LARGE SCALE GENOMIC DNA]</scope>
    <source>
        <strain evidence="8 9">WGZ8</strain>
    </source>
</reference>
<proteinExistence type="inferred from homology"/>
<dbReference type="InterPro" id="IPR014135">
    <property type="entry name" value="Ti-typ_conjug_TS_TraG-like"/>
</dbReference>
<dbReference type="PANTHER" id="PTHR37937">
    <property type="entry name" value="CONJUGATIVE TRANSFER: DNA TRANSPORT"/>
    <property type="match status" value="1"/>
</dbReference>
<evidence type="ECO:0000256" key="4">
    <source>
        <dbReference type="ARBA" id="ARBA00022692"/>
    </source>
</evidence>
<evidence type="ECO:0000256" key="2">
    <source>
        <dbReference type="ARBA" id="ARBA00008806"/>
    </source>
</evidence>
<evidence type="ECO:0000256" key="6">
    <source>
        <dbReference type="ARBA" id="ARBA00023136"/>
    </source>
</evidence>
<dbReference type="Proteomes" id="UP000704176">
    <property type="component" value="Unassembled WGS sequence"/>
</dbReference>
<dbReference type="NCBIfam" id="NF010394">
    <property type="entry name" value="PRK13822.1"/>
    <property type="match status" value="1"/>
</dbReference>
<name>A0ABS7VUQ4_9HYPH</name>
<dbReference type="RefSeq" id="WP_224315601.1">
    <property type="nucleotide sequence ID" value="NZ_JAIRBM010000023.1"/>
</dbReference>
<evidence type="ECO:0000256" key="3">
    <source>
        <dbReference type="ARBA" id="ARBA00022475"/>
    </source>
</evidence>